<gene>
    <name evidence="1" type="ORF">MARPO_0080s0095</name>
</gene>
<dbReference type="PANTHER" id="PTHR14303:SF0">
    <property type="entry name" value="DNA POLYMERASE DELTA SUBUNIT 4"/>
    <property type="match status" value="1"/>
</dbReference>
<protein>
    <submittedName>
        <fullName evidence="1">Uncharacterized protein</fullName>
    </submittedName>
</protein>
<dbReference type="PANTHER" id="PTHR14303">
    <property type="entry name" value="DNA POLYMERASE DELTA SUBUNIT 4"/>
    <property type="match status" value="1"/>
</dbReference>
<dbReference type="OMA" id="EIGARDC"/>
<dbReference type="OrthoDB" id="337486at2759"/>
<feature type="non-terminal residue" evidence="1">
    <location>
        <position position="1"/>
    </location>
</feature>
<sequence>GIEIGARDCEKFDSDEKLLRQFDLDTTYGPCLGIARRERYERALFLGLDPSGQVKTLLEHSTSSKCLWEGGL</sequence>
<dbReference type="AlphaFoldDB" id="A0A2R6WKU5"/>
<dbReference type="EMBL" id="KZ772752">
    <property type="protein sequence ID" value="PTQ34487.1"/>
    <property type="molecule type" value="Genomic_DNA"/>
</dbReference>
<keyword evidence="2" id="KW-1185">Reference proteome</keyword>
<dbReference type="GO" id="GO:0006260">
    <property type="term" value="P:DNA replication"/>
    <property type="evidence" value="ECO:0007669"/>
    <property type="project" value="InterPro"/>
</dbReference>
<reference evidence="2" key="1">
    <citation type="journal article" date="2017" name="Cell">
        <title>Insights into land plant evolution garnered from the Marchantia polymorpha genome.</title>
        <authorList>
            <person name="Bowman J.L."/>
            <person name="Kohchi T."/>
            <person name="Yamato K.T."/>
            <person name="Jenkins J."/>
            <person name="Shu S."/>
            <person name="Ishizaki K."/>
            <person name="Yamaoka S."/>
            <person name="Nishihama R."/>
            <person name="Nakamura Y."/>
            <person name="Berger F."/>
            <person name="Adam C."/>
            <person name="Aki S.S."/>
            <person name="Althoff F."/>
            <person name="Araki T."/>
            <person name="Arteaga-Vazquez M.A."/>
            <person name="Balasubrmanian S."/>
            <person name="Barry K."/>
            <person name="Bauer D."/>
            <person name="Boehm C.R."/>
            <person name="Briginshaw L."/>
            <person name="Caballero-Perez J."/>
            <person name="Catarino B."/>
            <person name="Chen F."/>
            <person name="Chiyoda S."/>
            <person name="Chovatia M."/>
            <person name="Davies K.M."/>
            <person name="Delmans M."/>
            <person name="Demura T."/>
            <person name="Dierschke T."/>
            <person name="Dolan L."/>
            <person name="Dorantes-Acosta A.E."/>
            <person name="Eklund D.M."/>
            <person name="Florent S.N."/>
            <person name="Flores-Sandoval E."/>
            <person name="Fujiyama A."/>
            <person name="Fukuzawa H."/>
            <person name="Galik B."/>
            <person name="Grimanelli D."/>
            <person name="Grimwood J."/>
            <person name="Grossniklaus U."/>
            <person name="Hamada T."/>
            <person name="Haseloff J."/>
            <person name="Hetherington A.J."/>
            <person name="Higo A."/>
            <person name="Hirakawa Y."/>
            <person name="Hundley H.N."/>
            <person name="Ikeda Y."/>
            <person name="Inoue K."/>
            <person name="Inoue S.I."/>
            <person name="Ishida S."/>
            <person name="Jia Q."/>
            <person name="Kakita M."/>
            <person name="Kanazawa T."/>
            <person name="Kawai Y."/>
            <person name="Kawashima T."/>
            <person name="Kennedy M."/>
            <person name="Kinose K."/>
            <person name="Kinoshita T."/>
            <person name="Kohara Y."/>
            <person name="Koide E."/>
            <person name="Komatsu K."/>
            <person name="Kopischke S."/>
            <person name="Kubo M."/>
            <person name="Kyozuka J."/>
            <person name="Lagercrantz U."/>
            <person name="Lin S.S."/>
            <person name="Lindquist E."/>
            <person name="Lipzen A.M."/>
            <person name="Lu C.W."/>
            <person name="De Luna E."/>
            <person name="Martienssen R.A."/>
            <person name="Minamino N."/>
            <person name="Mizutani M."/>
            <person name="Mizutani M."/>
            <person name="Mochizuki N."/>
            <person name="Monte I."/>
            <person name="Mosher R."/>
            <person name="Nagasaki H."/>
            <person name="Nakagami H."/>
            <person name="Naramoto S."/>
            <person name="Nishitani K."/>
            <person name="Ohtani M."/>
            <person name="Okamoto T."/>
            <person name="Okumura M."/>
            <person name="Phillips J."/>
            <person name="Pollak B."/>
            <person name="Reinders A."/>
            <person name="Rovekamp M."/>
            <person name="Sano R."/>
            <person name="Sawa S."/>
            <person name="Schmid M.W."/>
            <person name="Shirakawa M."/>
            <person name="Solano R."/>
            <person name="Spunde A."/>
            <person name="Suetsugu N."/>
            <person name="Sugano S."/>
            <person name="Sugiyama A."/>
            <person name="Sun R."/>
            <person name="Suzuki Y."/>
            <person name="Takenaka M."/>
            <person name="Takezawa D."/>
            <person name="Tomogane H."/>
            <person name="Tsuzuki M."/>
            <person name="Ueda T."/>
            <person name="Umeda M."/>
            <person name="Ward J.M."/>
            <person name="Watanabe Y."/>
            <person name="Yazaki K."/>
            <person name="Yokoyama R."/>
            <person name="Yoshitake Y."/>
            <person name="Yotsui I."/>
            <person name="Zachgo S."/>
            <person name="Schmutz J."/>
        </authorList>
    </citation>
    <scope>NUCLEOTIDE SEQUENCE [LARGE SCALE GENOMIC DNA]</scope>
    <source>
        <strain evidence="2">Tak-1</strain>
    </source>
</reference>
<dbReference type="GO" id="GO:0000731">
    <property type="term" value="P:DNA synthesis involved in DNA repair"/>
    <property type="evidence" value="ECO:0007669"/>
    <property type="project" value="InterPro"/>
</dbReference>
<dbReference type="Proteomes" id="UP000244005">
    <property type="component" value="Unassembled WGS sequence"/>
</dbReference>
<dbReference type="Pfam" id="PF04081">
    <property type="entry name" value="DNA_pol_delta_4"/>
    <property type="match status" value="1"/>
</dbReference>
<accession>A0A2R6WKU5</accession>
<evidence type="ECO:0000313" key="1">
    <source>
        <dbReference type="EMBL" id="PTQ34487.1"/>
    </source>
</evidence>
<organism evidence="1 2">
    <name type="scientific">Marchantia polymorpha</name>
    <name type="common">Common liverwort</name>
    <name type="synonym">Marchantia aquatica</name>
    <dbReference type="NCBI Taxonomy" id="3197"/>
    <lineage>
        <taxon>Eukaryota</taxon>
        <taxon>Viridiplantae</taxon>
        <taxon>Streptophyta</taxon>
        <taxon>Embryophyta</taxon>
        <taxon>Marchantiophyta</taxon>
        <taxon>Marchantiopsida</taxon>
        <taxon>Marchantiidae</taxon>
        <taxon>Marchantiales</taxon>
        <taxon>Marchantiaceae</taxon>
        <taxon>Marchantia</taxon>
    </lineage>
</organism>
<evidence type="ECO:0000313" key="2">
    <source>
        <dbReference type="Proteomes" id="UP000244005"/>
    </source>
</evidence>
<name>A0A2R6WKU5_MARPO</name>
<dbReference type="InterPro" id="IPR007218">
    <property type="entry name" value="DNA_pol_delta_4"/>
</dbReference>
<proteinExistence type="predicted"/>